<name>A0A5P1FNG0_ASPOF</name>
<evidence type="ECO:0000256" key="1">
    <source>
        <dbReference type="SAM" id="MobiDB-lite"/>
    </source>
</evidence>
<feature type="region of interest" description="Disordered" evidence="1">
    <location>
        <begin position="59"/>
        <end position="87"/>
    </location>
</feature>
<organism evidence="2 3">
    <name type="scientific">Asparagus officinalis</name>
    <name type="common">Garden asparagus</name>
    <dbReference type="NCBI Taxonomy" id="4686"/>
    <lineage>
        <taxon>Eukaryota</taxon>
        <taxon>Viridiplantae</taxon>
        <taxon>Streptophyta</taxon>
        <taxon>Embryophyta</taxon>
        <taxon>Tracheophyta</taxon>
        <taxon>Spermatophyta</taxon>
        <taxon>Magnoliopsida</taxon>
        <taxon>Liliopsida</taxon>
        <taxon>Asparagales</taxon>
        <taxon>Asparagaceae</taxon>
        <taxon>Asparagoideae</taxon>
        <taxon>Asparagus</taxon>
    </lineage>
</organism>
<dbReference type="EMBL" id="CM007382">
    <property type="protein sequence ID" value="ONK78509.1"/>
    <property type="molecule type" value="Genomic_DNA"/>
</dbReference>
<evidence type="ECO:0000313" key="2">
    <source>
        <dbReference type="EMBL" id="ONK78509.1"/>
    </source>
</evidence>
<sequence>MTEEAHSTPADKFSVQVPQNLSFGEKLEMTKRKLHQSYQESSNARKQLAEHQSFGVGSLHHFLSRPADKTDVKMTREAQSSPAHKFSVHIPQNLSFGEKFEITKRKLHQSYLESDNARKQRSVKVLEADELPKKQDINEDKLREKR</sequence>
<dbReference type="PANTHER" id="PTHR46554:SF2">
    <property type="entry name" value="TFIIS N-TERMINAL DOMAIN-CONTAINING PROTEIN"/>
    <property type="match status" value="1"/>
</dbReference>
<gene>
    <name evidence="2" type="ORF">A4U43_C02F19530</name>
</gene>
<protein>
    <submittedName>
        <fullName evidence="2">Uncharacterized protein</fullName>
    </submittedName>
</protein>
<dbReference type="Gramene" id="ONK78509">
    <property type="protein sequence ID" value="ONK78509"/>
    <property type="gene ID" value="A4U43_C02F19530"/>
</dbReference>
<accession>A0A5P1FNG0</accession>
<evidence type="ECO:0000313" key="3">
    <source>
        <dbReference type="Proteomes" id="UP000243459"/>
    </source>
</evidence>
<dbReference type="Proteomes" id="UP000243459">
    <property type="component" value="Chromosome 2"/>
</dbReference>
<feature type="region of interest" description="Disordered" evidence="1">
    <location>
        <begin position="109"/>
        <end position="146"/>
    </location>
</feature>
<reference evidence="3" key="1">
    <citation type="journal article" date="2017" name="Nat. Commun.">
        <title>The asparagus genome sheds light on the origin and evolution of a young Y chromosome.</title>
        <authorList>
            <person name="Harkess A."/>
            <person name="Zhou J."/>
            <person name="Xu C."/>
            <person name="Bowers J.E."/>
            <person name="Van der Hulst R."/>
            <person name="Ayyampalayam S."/>
            <person name="Mercati F."/>
            <person name="Riccardi P."/>
            <person name="McKain M.R."/>
            <person name="Kakrana A."/>
            <person name="Tang H."/>
            <person name="Ray J."/>
            <person name="Groenendijk J."/>
            <person name="Arikit S."/>
            <person name="Mathioni S.M."/>
            <person name="Nakano M."/>
            <person name="Shan H."/>
            <person name="Telgmann-Rauber A."/>
            <person name="Kanno A."/>
            <person name="Yue Z."/>
            <person name="Chen H."/>
            <person name="Li W."/>
            <person name="Chen Y."/>
            <person name="Xu X."/>
            <person name="Zhang Y."/>
            <person name="Luo S."/>
            <person name="Chen H."/>
            <person name="Gao J."/>
            <person name="Mao Z."/>
            <person name="Pires J.C."/>
            <person name="Luo M."/>
            <person name="Kudrna D."/>
            <person name="Wing R.A."/>
            <person name="Meyers B.C."/>
            <person name="Yi K."/>
            <person name="Kong H."/>
            <person name="Lavrijsen P."/>
            <person name="Sunseri F."/>
            <person name="Falavigna A."/>
            <person name="Ye Y."/>
            <person name="Leebens-Mack J.H."/>
            <person name="Chen G."/>
        </authorList>
    </citation>
    <scope>NUCLEOTIDE SEQUENCE [LARGE SCALE GENOMIC DNA]</scope>
    <source>
        <strain evidence="3">cv. DH0086</strain>
    </source>
</reference>
<dbReference type="PANTHER" id="PTHR46554">
    <property type="entry name" value="MEDIATOR OF RNA POLYMERASE II TRANSCRIPTION SUBUNIT 26A-RELATED"/>
    <property type="match status" value="1"/>
</dbReference>
<proteinExistence type="predicted"/>
<feature type="compositionally biased region" description="Basic and acidic residues" evidence="1">
    <location>
        <begin position="66"/>
        <end position="76"/>
    </location>
</feature>
<feature type="compositionally biased region" description="Basic and acidic residues" evidence="1">
    <location>
        <begin position="124"/>
        <end position="146"/>
    </location>
</feature>
<dbReference type="AlphaFoldDB" id="A0A5P1FNG0"/>
<keyword evidence="3" id="KW-1185">Reference proteome</keyword>